<dbReference type="Proteomes" id="UP000499080">
    <property type="component" value="Unassembled WGS sequence"/>
</dbReference>
<accession>A0A4Y2G9H9</accession>
<protein>
    <submittedName>
        <fullName evidence="2">Uncharacterized protein</fullName>
    </submittedName>
</protein>
<dbReference type="AlphaFoldDB" id="A0A4Y2G9H9"/>
<dbReference type="EMBL" id="BGPR01098680">
    <property type="protein sequence ID" value="GBM50021.1"/>
    <property type="molecule type" value="Genomic_DNA"/>
</dbReference>
<organism evidence="2 3">
    <name type="scientific">Araneus ventricosus</name>
    <name type="common">Orbweaver spider</name>
    <name type="synonym">Epeira ventricosa</name>
    <dbReference type="NCBI Taxonomy" id="182803"/>
    <lineage>
        <taxon>Eukaryota</taxon>
        <taxon>Metazoa</taxon>
        <taxon>Ecdysozoa</taxon>
        <taxon>Arthropoda</taxon>
        <taxon>Chelicerata</taxon>
        <taxon>Arachnida</taxon>
        <taxon>Araneae</taxon>
        <taxon>Araneomorphae</taxon>
        <taxon>Entelegynae</taxon>
        <taxon>Araneoidea</taxon>
        <taxon>Araneidae</taxon>
        <taxon>Araneus</taxon>
    </lineage>
</organism>
<name>A0A4Y2G9H9_ARAVE</name>
<evidence type="ECO:0000313" key="2">
    <source>
        <dbReference type="EMBL" id="GBM50021.1"/>
    </source>
</evidence>
<keyword evidence="3" id="KW-1185">Reference proteome</keyword>
<dbReference type="EMBL" id="BGPR01098678">
    <property type="protein sequence ID" value="GBM50009.1"/>
    <property type="molecule type" value="Genomic_DNA"/>
</dbReference>
<sequence length="99" mass="11251">MSYILIAFLCSATMDHILEYDPMTKLTPGSSTTLSKHASDFSLRTLDPRHLNQRGPVTRKSCKDTREFGNLRWNPISNFKVETQPPDRLYPGKLGLRVA</sequence>
<proteinExistence type="predicted"/>
<gene>
    <name evidence="1" type="ORF">AVEN_144195_1</name>
    <name evidence="2" type="ORF">AVEN_172186_1</name>
</gene>
<evidence type="ECO:0000313" key="1">
    <source>
        <dbReference type="EMBL" id="GBM50009.1"/>
    </source>
</evidence>
<comment type="caution">
    <text evidence="2">The sequence shown here is derived from an EMBL/GenBank/DDBJ whole genome shotgun (WGS) entry which is preliminary data.</text>
</comment>
<reference evidence="2 3" key="1">
    <citation type="journal article" date="2019" name="Sci. Rep.">
        <title>Orb-weaving spider Araneus ventricosus genome elucidates the spidroin gene catalogue.</title>
        <authorList>
            <person name="Kono N."/>
            <person name="Nakamura H."/>
            <person name="Ohtoshi R."/>
            <person name="Moran D.A.P."/>
            <person name="Shinohara A."/>
            <person name="Yoshida Y."/>
            <person name="Fujiwara M."/>
            <person name="Mori M."/>
            <person name="Tomita M."/>
            <person name="Arakawa K."/>
        </authorList>
    </citation>
    <scope>NUCLEOTIDE SEQUENCE [LARGE SCALE GENOMIC DNA]</scope>
</reference>
<evidence type="ECO:0000313" key="3">
    <source>
        <dbReference type="Proteomes" id="UP000499080"/>
    </source>
</evidence>